<dbReference type="RefSeq" id="WP_244839495.1">
    <property type="nucleotide sequence ID" value="NZ_CP107006.1"/>
</dbReference>
<sequence length="291" mass="32862">MSFDLYFFRPAASVISDHAINAYLDAKIPVPPEQEPEQDAWHYGNMHTGVYFSLYRNGPSGVVGEDYVGFADTGISFSLNYMRPDFFGKEAFIFVQEMTATLGLYIIDPQGGVNYPVPANSTQLFAEWQRVNRAGCIEHFDASLITYIPPAVSDEIWAYNVTRPLLQQQLGNAYYVPQIMLFKQVATLEPVRLSAWLAPEASLFPEVDYVIVRRRTTNWLGKVKEETGIIAYGQLMLVLGDLLVRISGTDTRALLPQHAKDAAALMKRVQLDTSFGERMVLANMMYLFNYK</sequence>
<gene>
    <name evidence="1" type="ORF">MKQ68_14895</name>
</gene>
<dbReference type="EMBL" id="CP107006">
    <property type="protein sequence ID" value="UYQ91379.1"/>
    <property type="molecule type" value="Genomic_DNA"/>
</dbReference>
<name>A0ABY6IZ74_9BACT</name>
<evidence type="ECO:0000313" key="1">
    <source>
        <dbReference type="EMBL" id="UYQ91379.1"/>
    </source>
</evidence>
<protein>
    <submittedName>
        <fullName evidence="1">Uncharacterized protein</fullName>
    </submittedName>
</protein>
<dbReference type="Proteomes" id="UP001162741">
    <property type="component" value="Chromosome"/>
</dbReference>
<evidence type="ECO:0000313" key="2">
    <source>
        <dbReference type="Proteomes" id="UP001162741"/>
    </source>
</evidence>
<organism evidence="1 2">
    <name type="scientific">Chitinophaga horti</name>
    <dbReference type="NCBI Taxonomy" id="2920382"/>
    <lineage>
        <taxon>Bacteria</taxon>
        <taxon>Pseudomonadati</taxon>
        <taxon>Bacteroidota</taxon>
        <taxon>Chitinophagia</taxon>
        <taxon>Chitinophagales</taxon>
        <taxon>Chitinophagaceae</taxon>
        <taxon>Chitinophaga</taxon>
    </lineage>
</organism>
<accession>A0ABY6IZ74</accession>
<reference evidence="1" key="1">
    <citation type="submission" date="2022-10" db="EMBL/GenBank/DDBJ databases">
        <title>Chitinophaga sp. nov., isolated from soil.</title>
        <authorList>
            <person name="Jeon C.O."/>
        </authorList>
    </citation>
    <scope>NUCLEOTIDE SEQUENCE</scope>
    <source>
        <strain evidence="1">R8</strain>
    </source>
</reference>
<keyword evidence="2" id="KW-1185">Reference proteome</keyword>
<proteinExistence type="predicted"/>